<accession>A0AA88GLX5</accession>
<dbReference type="AlphaFoldDB" id="A0AA88GLX5"/>
<dbReference type="InterPro" id="IPR013761">
    <property type="entry name" value="SAM/pointed_sf"/>
</dbReference>
<dbReference type="SUPFAM" id="SSF48097">
    <property type="entry name" value="Regulator of G-protein signaling, RGS"/>
    <property type="match status" value="1"/>
</dbReference>
<dbReference type="InterPro" id="IPR036305">
    <property type="entry name" value="RGS_sf"/>
</dbReference>
<dbReference type="Gene3D" id="1.10.150.50">
    <property type="entry name" value="Transcription Factor, Ets-1"/>
    <property type="match status" value="1"/>
</dbReference>
<organism evidence="2 3">
    <name type="scientific">Naegleria lovaniensis</name>
    <name type="common">Amoeba</name>
    <dbReference type="NCBI Taxonomy" id="51637"/>
    <lineage>
        <taxon>Eukaryota</taxon>
        <taxon>Discoba</taxon>
        <taxon>Heterolobosea</taxon>
        <taxon>Tetramitia</taxon>
        <taxon>Eutetramitia</taxon>
        <taxon>Vahlkampfiidae</taxon>
        <taxon>Naegleria</taxon>
    </lineage>
</organism>
<evidence type="ECO:0000313" key="3">
    <source>
        <dbReference type="Proteomes" id="UP000816034"/>
    </source>
</evidence>
<dbReference type="GeneID" id="68099783"/>
<dbReference type="Proteomes" id="UP000816034">
    <property type="component" value="Unassembled WGS sequence"/>
</dbReference>
<proteinExistence type="predicted"/>
<protein>
    <recommendedName>
        <fullName evidence="4">SAM domain-containing protein</fullName>
    </recommendedName>
</protein>
<dbReference type="Gene3D" id="1.10.167.10">
    <property type="entry name" value="Regulator of G-protein Signalling 4, domain 2"/>
    <property type="match status" value="1"/>
</dbReference>
<dbReference type="RefSeq" id="XP_044546452.1">
    <property type="nucleotide sequence ID" value="XM_044697282.1"/>
</dbReference>
<feature type="compositionally biased region" description="Low complexity" evidence="1">
    <location>
        <begin position="217"/>
        <end position="226"/>
    </location>
</feature>
<evidence type="ECO:0000256" key="1">
    <source>
        <dbReference type="SAM" id="MobiDB-lite"/>
    </source>
</evidence>
<sequence length="544" mass="62752">MPSTSTSSIVMFSYEWVMSDPTALALFENYLREHQNIESLQCVLQLRTLQSDIQKLLKRIRRGQVKLHDFVDDSTSYSFLNFHGTKEQQHASPDSKKKHSNIKLLFQSTTSDEESTFTGSRDSFNGVSRKPCIGMLKIILTQAQDLSLTFLSVNSPKELNLPQQERYKICKAVTSFWRRFAKRCGLDENALNVLNSGFPIPHSPPLHGKGVSPRPLSTCSTNSSTSEESMSFAGQMEEPIEEFPNHLQSFEEELQTLESFLHVQIKSESFRDFSQSEQLFTVVQQIKPTKEQLKELKRNYRQSISASRIQEYIEDLVVKEDGKPCTLREVNKLLSWTVEDVVHWLQQSCLNELEPLIRRKNIDGEKLVRLEDDLSLINIQDLELRKRFEYEVDELLVSHGFDPLPETDYLEIVSRRKSVECEHVQKNYIDLSTDTFLIKCVLKNTDKCKELQFHYNQLVNYFSMIRAIKESFQISGEQHVDISFESAENSVNLSPSNILNVFKKDLLASVRDLVSHQSSISNDVNQFQPSPRNLREKKIVINVP</sequence>
<dbReference type="EMBL" id="PYSW02000029">
    <property type="protein sequence ID" value="KAG2379190.1"/>
    <property type="molecule type" value="Genomic_DNA"/>
</dbReference>
<comment type="caution">
    <text evidence="2">The sequence shown here is derived from an EMBL/GenBank/DDBJ whole genome shotgun (WGS) entry which is preliminary data.</text>
</comment>
<feature type="region of interest" description="Disordered" evidence="1">
    <location>
        <begin position="204"/>
        <end position="226"/>
    </location>
</feature>
<evidence type="ECO:0008006" key="4">
    <source>
        <dbReference type="Google" id="ProtNLM"/>
    </source>
</evidence>
<reference evidence="2 3" key="1">
    <citation type="journal article" date="2018" name="BMC Genomics">
        <title>The genome of Naegleria lovaniensis, the basis for a comparative approach to unravel pathogenicity factors of the human pathogenic amoeba N. fowleri.</title>
        <authorList>
            <person name="Liechti N."/>
            <person name="Schurch N."/>
            <person name="Bruggmann R."/>
            <person name="Wittwer M."/>
        </authorList>
    </citation>
    <scope>NUCLEOTIDE SEQUENCE [LARGE SCALE GENOMIC DNA]</scope>
    <source>
        <strain evidence="2 3">ATCC 30569</strain>
    </source>
</reference>
<dbReference type="InterPro" id="IPR044926">
    <property type="entry name" value="RGS_subdomain_2"/>
</dbReference>
<name>A0AA88GLX5_NAELO</name>
<gene>
    <name evidence="2" type="ORF">C9374_007329</name>
</gene>
<keyword evidence="3" id="KW-1185">Reference proteome</keyword>
<dbReference type="SUPFAM" id="SSF47769">
    <property type="entry name" value="SAM/Pointed domain"/>
    <property type="match status" value="1"/>
</dbReference>
<evidence type="ECO:0000313" key="2">
    <source>
        <dbReference type="EMBL" id="KAG2379190.1"/>
    </source>
</evidence>